<protein>
    <submittedName>
        <fullName evidence="1">Uncharacterized protein</fullName>
    </submittedName>
</protein>
<dbReference type="RefSeq" id="WP_249302107.1">
    <property type="nucleotide sequence ID" value="NZ_CP060634.1"/>
</dbReference>
<keyword evidence="2" id="KW-1185">Reference proteome</keyword>
<gene>
    <name evidence="1" type="ORF">H9Q78_12575</name>
</gene>
<name>A0A7G9G380_9FIRM</name>
<proteinExistence type="predicted"/>
<reference evidence="1 2" key="1">
    <citation type="submission" date="2020-08" db="EMBL/GenBank/DDBJ databases">
        <authorList>
            <person name="Liu C."/>
            <person name="Sun Q."/>
        </authorList>
    </citation>
    <scope>NUCLEOTIDE SEQUENCE [LARGE SCALE GENOMIC DNA]</scope>
    <source>
        <strain evidence="1 2">NSJ-38</strain>
    </source>
</reference>
<dbReference type="KEGG" id="qdo:H9Q78_12575"/>
<organism evidence="1 2">
    <name type="scientific">Qiania dongpingensis</name>
    <dbReference type="NCBI Taxonomy" id="2763669"/>
    <lineage>
        <taxon>Bacteria</taxon>
        <taxon>Bacillati</taxon>
        <taxon>Bacillota</taxon>
        <taxon>Clostridia</taxon>
        <taxon>Lachnospirales</taxon>
        <taxon>Lachnospiraceae</taxon>
        <taxon>Qiania</taxon>
    </lineage>
</organism>
<evidence type="ECO:0000313" key="1">
    <source>
        <dbReference type="EMBL" id="QNM05262.1"/>
    </source>
</evidence>
<accession>A0A7G9G380</accession>
<dbReference type="EMBL" id="CP060634">
    <property type="protein sequence ID" value="QNM05262.1"/>
    <property type="molecule type" value="Genomic_DNA"/>
</dbReference>
<evidence type="ECO:0000313" key="2">
    <source>
        <dbReference type="Proteomes" id="UP000515823"/>
    </source>
</evidence>
<dbReference type="Proteomes" id="UP000515823">
    <property type="component" value="Chromosome"/>
</dbReference>
<sequence>MLWYIQGNGFENKWTFSIAPAEVPGRHDYGSLAMQGPLYPRFGSTAHMSTGNLDDFLYPFLPPFAWGTPVAALRRSPLGRPGIFLPAPCLPHYTG</sequence>
<dbReference type="AlphaFoldDB" id="A0A7G9G380"/>